<reference evidence="1" key="1">
    <citation type="journal article" date="2020" name="Nature">
        <title>Giant virus diversity and host interactions through global metagenomics.</title>
        <authorList>
            <person name="Schulz F."/>
            <person name="Roux S."/>
            <person name="Paez-Espino D."/>
            <person name="Jungbluth S."/>
            <person name="Walsh D.A."/>
            <person name="Denef V.J."/>
            <person name="McMahon K.D."/>
            <person name="Konstantinidis K.T."/>
            <person name="Eloe-Fadrosh E.A."/>
            <person name="Kyrpides N.C."/>
            <person name="Woyke T."/>
        </authorList>
    </citation>
    <scope>NUCLEOTIDE SEQUENCE</scope>
    <source>
        <strain evidence="1">GVMAG-M-3300009161-34</strain>
    </source>
</reference>
<dbReference type="Gene3D" id="3.90.79.10">
    <property type="entry name" value="Nucleoside Triphosphate Pyrophosphohydrolase"/>
    <property type="match status" value="1"/>
</dbReference>
<sequence length="205" mass="24353">MTALHNNIVYYLFGKEGSKERDKKCHWGDFGGGAKTGEDLLDTTTREGAEELNGFFGSKADFEKYILKNRVDEIAYDKRYTYLVRADYDEMLPFYFNNNYKFICEYLKGHVHHPTNGLFEKSEIRWFTVDDLKREKHIFRDYFQNIIDIVIYNHPKTLSKLKRMAPNVARATRTKFSTSDLMKCARIGKKKTGKRYTLKRRTRRR</sequence>
<dbReference type="SUPFAM" id="SSF55811">
    <property type="entry name" value="Nudix"/>
    <property type="match status" value="1"/>
</dbReference>
<dbReference type="AlphaFoldDB" id="A0A6C0EXF4"/>
<evidence type="ECO:0008006" key="2">
    <source>
        <dbReference type="Google" id="ProtNLM"/>
    </source>
</evidence>
<dbReference type="InterPro" id="IPR015797">
    <property type="entry name" value="NUDIX_hydrolase-like_dom_sf"/>
</dbReference>
<accession>A0A6C0EXF4</accession>
<evidence type="ECO:0000313" key="1">
    <source>
        <dbReference type="EMBL" id="QHT32920.1"/>
    </source>
</evidence>
<proteinExistence type="predicted"/>
<name>A0A6C0EXF4_9ZZZZ</name>
<organism evidence="1">
    <name type="scientific">viral metagenome</name>
    <dbReference type="NCBI Taxonomy" id="1070528"/>
    <lineage>
        <taxon>unclassified sequences</taxon>
        <taxon>metagenomes</taxon>
        <taxon>organismal metagenomes</taxon>
    </lineage>
</organism>
<dbReference type="EMBL" id="MN738956">
    <property type="protein sequence ID" value="QHT32920.1"/>
    <property type="molecule type" value="Genomic_DNA"/>
</dbReference>
<protein>
    <recommendedName>
        <fullName evidence="2">Nudix hydrolase domain-containing protein</fullName>
    </recommendedName>
</protein>